<comment type="caution">
    <text evidence="2">The sequence shown here is derived from an EMBL/GenBank/DDBJ whole genome shotgun (WGS) entry which is preliminary data.</text>
</comment>
<evidence type="ECO:0000313" key="3">
    <source>
        <dbReference type="Proteomes" id="UP000319143"/>
    </source>
</evidence>
<organism evidence="2 3">
    <name type="scientific">Novipirellula artificiosorum</name>
    <dbReference type="NCBI Taxonomy" id="2528016"/>
    <lineage>
        <taxon>Bacteria</taxon>
        <taxon>Pseudomonadati</taxon>
        <taxon>Planctomycetota</taxon>
        <taxon>Planctomycetia</taxon>
        <taxon>Pirellulales</taxon>
        <taxon>Pirellulaceae</taxon>
        <taxon>Novipirellula</taxon>
    </lineage>
</organism>
<protein>
    <submittedName>
        <fullName evidence="2">Uncharacterized protein</fullName>
    </submittedName>
</protein>
<accession>A0A5C6DCC4</accession>
<dbReference type="EMBL" id="SJPV01000011">
    <property type="protein sequence ID" value="TWU32876.1"/>
    <property type="molecule type" value="Genomic_DNA"/>
</dbReference>
<gene>
    <name evidence="2" type="ORF">Poly41_52530</name>
</gene>
<dbReference type="AlphaFoldDB" id="A0A5C6DCC4"/>
<feature type="region of interest" description="Disordered" evidence="1">
    <location>
        <begin position="42"/>
        <end position="63"/>
    </location>
</feature>
<reference evidence="2 3" key="1">
    <citation type="submission" date="2019-02" db="EMBL/GenBank/DDBJ databases">
        <title>Deep-cultivation of Planctomycetes and their phenomic and genomic characterization uncovers novel biology.</title>
        <authorList>
            <person name="Wiegand S."/>
            <person name="Jogler M."/>
            <person name="Boedeker C."/>
            <person name="Pinto D."/>
            <person name="Vollmers J."/>
            <person name="Rivas-Marin E."/>
            <person name="Kohn T."/>
            <person name="Peeters S.H."/>
            <person name="Heuer A."/>
            <person name="Rast P."/>
            <person name="Oberbeckmann S."/>
            <person name="Bunk B."/>
            <person name="Jeske O."/>
            <person name="Meyerdierks A."/>
            <person name="Storesund J.E."/>
            <person name="Kallscheuer N."/>
            <person name="Luecker S."/>
            <person name="Lage O.M."/>
            <person name="Pohl T."/>
            <person name="Merkel B.J."/>
            <person name="Hornburger P."/>
            <person name="Mueller R.-W."/>
            <person name="Bruemmer F."/>
            <person name="Labrenz M."/>
            <person name="Spormann A.M."/>
            <person name="Op Den Camp H."/>
            <person name="Overmann J."/>
            <person name="Amann R."/>
            <person name="Jetten M.S.M."/>
            <person name="Mascher T."/>
            <person name="Medema M.H."/>
            <person name="Devos D.P."/>
            <person name="Kaster A.-K."/>
            <person name="Ovreas L."/>
            <person name="Rohde M."/>
            <person name="Galperin M.Y."/>
            <person name="Jogler C."/>
        </authorList>
    </citation>
    <scope>NUCLEOTIDE SEQUENCE [LARGE SCALE GENOMIC DNA]</scope>
    <source>
        <strain evidence="2 3">Poly41</strain>
    </source>
</reference>
<name>A0A5C6DCC4_9BACT</name>
<proteinExistence type="predicted"/>
<evidence type="ECO:0000256" key="1">
    <source>
        <dbReference type="SAM" id="MobiDB-lite"/>
    </source>
</evidence>
<dbReference type="Proteomes" id="UP000319143">
    <property type="component" value="Unassembled WGS sequence"/>
</dbReference>
<evidence type="ECO:0000313" key="2">
    <source>
        <dbReference type="EMBL" id="TWU32876.1"/>
    </source>
</evidence>
<keyword evidence="3" id="KW-1185">Reference proteome</keyword>
<sequence length="104" mass="11251">MPADEPVDKIQAALRIRIPEMIRGGSRMGLNNAHVCKVLIEGDSGTGRGPATPFAGEQMVRGEPASCHRAKPRKSTFSDPTEQIAALQTQHLTRTIRGDAFTQV</sequence>